<keyword evidence="4" id="KW-0051">Antiviral defense</keyword>
<gene>
    <name evidence="6" type="ordered locus">Marme_0673</name>
</gene>
<proteinExistence type="inferred from homology"/>
<comment type="subcellular location">
    <subcellularLocation>
        <location evidence="1">Cytoplasm</location>
    </subcellularLocation>
</comment>
<evidence type="ECO:0000313" key="6">
    <source>
        <dbReference type="EMBL" id="ADZ89957.1"/>
    </source>
</evidence>
<dbReference type="EMBL" id="CP002583">
    <property type="protein sequence ID" value="ADZ89957.1"/>
    <property type="molecule type" value="Genomic_DNA"/>
</dbReference>
<dbReference type="InterPro" id="IPR023101">
    <property type="entry name" value="AF1862-like_dom_sf"/>
</dbReference>
<keyword evidence="3" id="KW-0963">Cytoplasm</keyword>
<accession>F2K1W3</accession>
<dbReference type="InterPro" id="IPR010160">
    <property type="entry name" value="CRISPR-assoc_prot_Cmr5"/>
</dbReference>
<dbReference type="Proteomes" id="UP000001062">
    <property type="component" value="Chromosome"/>
</dbReference>
<dbReference type="STRING" id="717774.Marme_0673"/>
<dbReference type="Pfam" id="PF09701">
    <property type="entry name" value="Cas_Cmr5"/>
    <property type="match status" value="1"/>
</dbReference>
<organism evidence="6 7">
    <name type="scientific">Marinomonas mediterranea (strain ATCC 700492 / JCM 21426 / NBRC 103028 / MMB-1)</name>
    <dbReference type="NCBI Taxonomy" id="717774"/>
    <lineage>
        <taxon>Bacteria</taxon>
        <taxon>Pseudomonadati</taxon>
        <taxon>Pseudomonadota</taxon>
        <taxon>Gammaproteobacteria</taxon>
        <taxon>Oceanospirillales</taxon>
        <taxon>Oceanospirillaceae</taxon>
        <taxon>Marinomonas</taxon>
    </lineage>
</organism>
<reference evidence="6 7" key="1">
    <citation type="journal article" date="2012" name="Stand. Genomic Sci.">
        <title>Complete genome sequence of the melanogenic marine bacterium Marinomonas mediterranea type strain (MMB-1(T)).</title>
        <authorList>
            <person name="Lucas-Elio P."/>
            <person name="Goodwin L."/>
            <person name="Woyke T."/>
            <person name="Pitluck S."/>
            <person name="Nolan M."/>
            <person name="Kyrpides N.C."/>
            <person name="Detter J.C."/>
            <person name="Copeland A."/>
            <person name="Teshima H."/>
            <person name="Bruce D."/>
            <person name="Detter C."/>
            <person name="Tapia R."/>
            <person name="Han S."/>
            <person name="Land M.L."/>
            <person name="Ivanova N."/>
            <person name="Mikhailova N."/>
            <person name="Johnston A.W."/>
            <person name="Sanchez-Amat A."/>
        </authorList>
    </citation>
    <scope>NUCLEOTIDE SEQUENCE [LARGE SCALE GENOMIC DNA]</scope>
    <source>
        <strain evidence="7">ATCC 700492 / JCM 21426 / NBRC 103028 / MMB-1</strain>
    </source>
</reference>
<dbReference type="GO" id="GO:0051607">
    <property type="term" value="P:defense response to virus"/>
    <property type="evidence" value="ECO:0007669"/>
    <property type="project" value="UniProtKB-KW"/>
</dbReference>
<dbReference type="HOGENOM" id="CLU_120836_2_1_6"/>
<evidence type="ECO:0000313" key="7">
    <source>
        <dbReference type="Proteomes" id="UP000001062"/>
    </source>
</evidence>
<dbReference type="GO" id="GO:0005737">
    <property type="term" value="C:cytoplasm"/>
    <property type="evidence" value="ECO:0007669"/>
    <property type="project" value="UniProtKB-SubCell"/>
</dbReference>
<name>F2K1W3_MARM1</name>
<evidence type="ECO:0000256" key="3">
    <source>
        <dbReference type="ARBA" id="ARBA00022490"/>
    </source>
</evidence>
<keyword evidence="7" id="KW-1185">Reference proteome</keyword>
<evidence type="ECO:0000256" key="2">
    <source>
        <dbReference type="ARBA" id="ARBA00006161"/>
    </source>
</evidence>
<sequence>MISVRQHKIAEAAYDCVNKRIEEGIDQKKYAALANKLPNLILQNGLAQATGFLMAKNESTNEHKKLLNDLAFVVNSGHLENQNTPNSDNGKELHQQIIQSDMTKFMQLTQQSLDASGALRRYVQGLMDTNKKDDDSQEETL</sequence>
<dbReference type="AlphaFoldDB" id="F2K1W3"/>
<dbReference type="Gene3D" id="1.10.520.30">
    <property type="entry name" value="AF1862-like domain"/>
    <property type="match status" value="1"/>
</dbReference>
<comment type="similarity">
    <text evidence="2">Belongs to the CRISPR system Cmr5 family.</text>
</comment>
<dbReference type="PATRIC" id="fig|717774.3.peg.699"/>
<dbReference type="eggNOG" id="COG3337">
    <property type="taxonomic scope" value="Bacteria"/>
</dbReference>
<dbReference type="NCBIfam" id="TIGR01881">
    <property type="entry name" value="cas_Cmr5"/>
    <property type="match status" value="1"/>
</dbReference>
<evidence type="ECO:0000256" key="5">
    <source>
        <dbReference type="ARBA" id="ARBA00030001"/>
    </source>
</evidence>
<dbReference type="KEGG" id="mme:Marme_0673"/>
<dbReference type="RefSeq" id="WP_013659862.1">
    <property type="nucleotide sequence ID" value="NC_015276.1"/>
</dbReference>
<evidence type="ECO:0000256" key="4">
    <source>
        <dbReference type="ARBA" id="ARBA00023118"/>
    </source>
</evidence>
<evidence type="ECO:0000256" key="1">
    <source>
        <dbReference type="ARBA" id="ARBA00004496"/>
    </source>
</evidence>
<dbReference type="SUPFAM" id="SSF158568">
    <property type="entry name" value="AF1862-like"/>
    <property type="match status" value="1"/>
</dbReference>
<protein>
    <recommendedName>
        <fullName evidence="5">CRISPR type III-B/RAMP module-associated protein Cmr5</fullName>
    </recommendedName>
</protein>